<dbReference type="AlphaFoldDB" id="A0A3P7MC31"/>
<protein>
    <submittedName>
        <fullName evidence="2">Uncharacterized protein</fullName>
    </submittedName>
</protein>
<evidence type="ECO:0000313" key="3">
    <source>
        <dbReference type="Proteomes" id="UP000281553"/>
    </source>
</evidence>
<reference evidence="2 3" key="1">
    <citation type="submission" date="2018-11" db="EMBL/GenBank/DDBJ databases">
        <authorList>
            <consortium name="Pathogen Informatics"/>
        </authorList>
    </citation>
    <scope>NUCLEOTIDE SEQUENCE [LARGE SCALE GENOMIC DNA]</scope>
</reference>
<proteinExistence type="predicted"/>
<name>A0A3P7MC31_DIBLA</name>
<organism evidence="2 3">
    <name type="scientific">Dibothriocephalus latus</name>
    <name type="common">Fish tapeworm</name>
    <name type="synonym">Diphyllobothrium latum</name>
    <dbReference type="NCBI Taxonomy" id="60516"/>
    <lineage>
        <taxon>Eukaryota</taxon>
        <taxon>Metazoa</taxon>
        <taxon>Spiralia</taxon>
        <taxon>Lophotrochozoa</taxon>
        <taxon>Platyhelminthes</taxon>
        <taxon>Cestoda</taxon>
        <taxon>Eucestoda</taxon>
        <taxon>Diphyllobothriidea</taxon>
        <taxon>Diphyllobothriidae</taxon>
        <taxon>Dibothriocephalus</taxon>
    </lineage>
</organism>
<evidence type="ECO:0000256" key="1">
    <source>
        <dbReference type="SAM" id="MobiDB-lite"/>
    </source>
</evidence>
<gene>
    <name evidence="2" type="ORF">DILT_LOCUS14916</name>
</gene>
<dbReference type="EMBL" id="UYRU01076480">
    <property type="protein sequence ID" value="VDN26984.1"/>
    <property type="molecule type" value="Genomic_DNA"/>
</dbReference>
<feature type="region of interest" description="Disordered" evidence="1">
    <location>
        <begin position="13"/>
        <end position="35"/>
    </location>
</feature>
<evidence type="ECO:0000313" key="2">
    <source>
        <dbReference type="EMBL" id="VDN26984.1"/>
    </source>
</evidence>
<dbReference type="OrthoDB" id="10250105at2759"/>
<dbReference type="Proteomes" id="UP000281553">
    <property type="component" value="Unassembled WGS sequence"/>
</dbReference>
<feature type="compositionally biased region" description="Basic and acidic residues" evidence="1">
    <location>
        <begin position="20"/>
        <end position="33"/>
    </location>
</feature>
<sequence length="120" mass="12983">MTESGKVLLILTEGGEGGEEEKCERAKHDKPTDEPTLGALEKRVRLLDFSGLPLIATVPGTGAKGTCKWTWDVFRPESTENAVSTKPLLSLYIGPRPVHGKEPAKPTPSMLVVQVKICLC</sequence>
<keyword evidence="3" id="KW-1185">Reference proteome</keyword>
<accession>A0A3P7MC31</accession>